<feature type="chain" id="PRO_5042921987" description="Thioredoxin-like fold domain-containing protein" evidence="2">
    <location>
        <begin position="20"/>
        <end position="285"/>
    </location>
</feature>
<dbReference type="PANTHER" id="PTHR33875:SF2">
    <property type="entry name" value="ACR183CP"/>
    <property type="match status" value="1"/>
</dbReference>
<keyword evidence="4" id="KW-1185">Reference proteome</keyword>
<evidence type="ECO:0000256" key="2">
    <source>
        <dbReference type="SAM" id="SignalP"/>
    </source>
</evidence>
<feature type="compositionally biased region" description="Polar residues" evidence="1">
    <location>
        <begin position="244"/>
        <end position="262"/>
    </location>
</feature>
<accession>A0AAN8QDR0</accession>
<feature type="signal peptide" evidence="2">
    <location>
        <begin position="1"/>
        <end position="19"/>
    </location>
</feature>
<keyword evidence="2" id="KW-0732">Signal</keyword>
<organism evidence="3 4">
    <name type="scientific">Patella caerulea</name>
    <name type="common">Rayed Mediterranean limpet</name>
    <dbReference type="NCBI Taxonomy" id="87958"/>
    <lineage>
        <taxon>Eukaryota</taxon>
        <taxon>Metazoa</taxon>
        <taxon>Spiralia</taxon>
        <taxon>Lophotrochozoa</taxon>
        <taxon>Mollusca</taxon>
        <taxon>Gastropoda</taxon>
        <taxon>Patellogastropoda</taxon>
        <taxon>Patelloidea</taxon>
        <taxon>Patellidae</taxon>
        <taxon>Patella</taxon>
    </lineage>
</organism>
<protein>
    <recommendedName>
        <fullName evidence="5">Thioredoxin-like fold domain-containing protein</fullName>
    </recommendedName>
</protein>
<proteinExistence type="predicted"/>
<dbReference type="Gene3D" id="3.40.30.10">
    <property type="entry name" value="Glutaredoxin"/>
    <property type="match status" value="1"/>
</dbReference>
<sequence length="285" mass="32365">MLILLLVSFLSLVPDAVSAVPLPNRPLGFVYNCSCDNAPIKLSLFLEMLCPYSERSDQMLRQVADYYGPERVQLTYHLFPLPYHIHSFSASKAVHIVDLETSGLKTFAFMTHMLTHRDQLSTGNTMNVTTDTAIRRMATSAERYGVTASRFMSMMSNSDVEHITRVGWKYACTRRVTGTPIHFINDIRRGDSSWTLQQWKDVIDPLLNDSTVFSNRTMIPSKCVRPANRMCRHSNTPPEPPRPDQTSTNEPSVNRQTTTKPTGGSERNYLNYILLIMIPIVTLFK</sequence>
<dbReference type="SUPFAM" id="SSF52833">
    <property type="entry name" value="Thioredoxin-like"/>
    <property type="match status" value="1"/>
</dbReference>
<dbReference type="InterPro" id="IPR036249">
    <property type="entry name" value="Thioredoxin-like_sf"/>
</dbReference>
<evidence type="ECO:0000256" key="1">
    <source>
        <dbReference type="SAM" id="MobiDB-lite"/>
    </source>
</evidence>
<feature type="region of interest" description="Disordered" evidence="1">
    <location>
        <begin position="226"/>
        <end position="264"/>
    </location>
</feature>
<comment type="caution">
    <text evidence="3">The sequence shown here is derived from an EMBL/GenBank/DDBJ whole genome shotgun (WGS) entry which is preliminary data.</text>
</comment>
<dbReference type="EMBL" id="JAZGQO010000002">
    <property type="protein sequence ID" value="KAK6189906.1"/>
    <property type="molecule type" value="Genomic_DNA"/>
</dbReference>
<evidence type="ECO:0000313" key="3">
    <source>
        <dbReference type="EMBL" id="KAK6189906.1"/>
    </source>
</evidence>
<evidence type="ECO:0008006" key="5">
    <source>
        <dbReference type="Google" id="ProtNLM"/>
    </source>
</evidence>
<reference evidence="3 4" key="1">
    <citation type="submission" date="2024-01" db="EMBL/GenBank/DDBJ databases">
        <title>The genome of the rayed Mediterranean limpet Patella caerulea (Linnaeus, 1758).</title>
        <authorList>
            <person name="Anh-Thu Weber A."/>
            <person name="Halstead-Nussloch G."/>
        </authorList>
    </citation>
    <scope>NUCLEOTIDE SEQUENCE [LARGE SCALE GENOMIC DNA]</scope>
    <source>
        <strain evidence="3">AATW-2023a</strain>
        <tissue evidence="3">Whole specimen</tissue>
    </source>
</reference>
<dbReference type="AlphaFoldDB" id="A0AAN8QDR0"/>
<gene>
    <name evidence="3" type="ORF">SNE40_001876</name>
</gene>
<name>A0AAN8QDR0_PATCE</name>
<dbReference type="Proteomes" id="UP001347796">
    <property type="component" value="Unassembled WGS sequence"/>
</dbReference>
<dbReference type="PANTHER" id="PTHR33875">
    <property type="entry name" value="OS09G0542200 PROTEIN"/>
    <property type="match status" value="1"/>
</dbReference>
<evidence type="ECO:0000313" key="4">
    <source>
        <dbReference type="Proteomes" id="UP001347796"/>
    </source>
</evidence>